<dbReference type="InterPro" id="IPR002676">
    <property type="entry name" value="RimM_N"/>
</dbReference>
<comment type="similarity">
    <text evidence="5">Belongs to the RimM family.</text>
</comment>
<evidence type="ECO:0000256" key="3">
    <source>
        <dbReference type="ARBA" id="ARBA00022552"/>
    </source>
</evidence>
<dbReference type="PANTHER" id="PTHR33692:SF1">
    <property type="entry name" value="RIBOSOME MATURATION FACTOR RIMM"/>
    <property type="match status" value="1"/>
</dbReference>
<keyword evidence="4 5" id="KW-0143">Chaperone</keyword>
<dbReference type="GO" id="GO:0005840">
    <property type="term" value="C:ribosome"/>
    <property type="evidence" value="ECO:0007669"/>
    <property type="project" value="InterPro"/>
</dbReference>
<dbReference type="GO" id="GO:0042274">
    <property type="term" value="P:ribosomal small subunit biogenesis"/>
    <property type="evidence" value="ECO:0007669"/>
    <property type="project" value="UniProtKB-UniRule"/>
</dbReference>
<evidence type="ECO:0000256" key="2">
    <source>
        <dbReference type="ARBA" id="ARBA00022517"/>
    </source>
</evidence>
<comment type="caution">
    <text evidence="8">The sequence shown here is derived from an EMBL/GenBank/DDBJ whole genome shotgun (WGS) entry which is preliminary data.</text>
</comment>
<dbReference type="SUPFAM" id="SSF50346">
    <property type="entry name" value="PRC-barrel domain"/>
    <property type="match status" value="1"/>
</dbReference>
<protein>
    <recommendedName>
        <fullName evidence="5">Ribosome maturation factor RimM</fullName>
    </recommendedName>
</protein>
<keyword evidence="1 5" id="KW-0963">Cytoplasm</keyword>
<dbReference type="GO" id="GO:0006364">
    <property type="term" value="P:rRNA processing"/>
    <property type="evidence" value="ECO:0007669"/>
    <property type="project" value="UniProtKB-UniRule"/>
</dbReference>
<evidence type="ECO:0000313" key="9">
    <source>
        <dbReference type="Proteomes" id="UP000442535"/>
    </source>
</evidence>
<dbReference type="Proteomes" id="UP000442535">
    <property type="component" value="Unassembled WGS sequence"/>
</dbReference>
<comment type="domain">
    <text evidence="5">The PRC barrel domain binds ribosomal protein uS19.</text>
</comment>
<feature type="domain" description="RimM N-terminal" evidence="6">
    <location>
        <begin position="5"/>
        <end position="85"/>
    </location>
</feature>
<dbReference type="SUPFAM" id="SSF50447">
    <property type="entry name" value="Translation proteins"/>
    <property type="match status" value="1"/>
</dbReference>
<keyword evidence="2 5" id="KW-0690">Ribosome biogenesis</keyword>
<name>A0A7K0K437_9ACTO</name>
<evidence type="ECO:0000256" key="5">
    <source>
        <dbReference type="HAMAP-Rule" id="MF_00014"/>
    </source>
</evidence>
<evidence type="ECO:0000256" key="4">
    <source>
        <dbReference type="ARBA" id="ARBA00023186"/>
    </source>
</evidence>
<dbReference type="Gene3D" id="2.40.30.60">
    <property type="entry name" value="RimM"/>
    <property type="match status" value="1"/>
</dbReference>
<comment type="subcellular location">
    <subcellularLocation>
        <location evidence="5">Cytoplasm</location>
    </subcellularLocation>
</comment>
<dbReference type="Pfam" id="PF24986">
    <property type="entry name" value="PRC_RimM"/>
    <property type="match status" value="1"/>
</dbReference>
<dbReference type="InterPro" id="IPR011033">
    <property type="entry name" value="PRC_barrel-like_sf"/>
</dbReference>
<dbReference type="InterPro" id="IPR009000">
    <property type="entry name" value="Transl_B-barrel_sf"/>
</dbReference>
<evidence type="ECO:0000259" key="7">
    <source>
        <dbReference type="Pfam" id="PF24986"/>
    </source>
</evidence>
<gene>
    <name evidence="5 8" type="primary">rimM</name>
    <name evidence="8" type="ORF">FYJ63_08400</name>
</gene>
<keyword evidence="3 5" id="KW-0698">rRNA processing</keyword>
<dbReference type="GO" id="GO:0005737">
    <property type="term" value="C:cytoplasm"/>
    <property type="evidence" value="ECO:0007669"/>
    <property type="project" value="UniProtKB-SubCell"/>
</dbReference>
<keyword evidence="9" id="KW-1185">Reference proteome</keyword>
<reference evidence="8 9" key="1">
    <citation type="submission" date="2019-08" db="EMBL/GenBank/DDBJ databases">
        <title>In-depth cultivation of the pig gut microbiome towards novel bacterial diversity and tailored functional studies.</title>
        <authorList>
            <person name="Wylensek D."/>
            <person name="Hitch T.C.A."/>
            <person name="Clavel T."/>
        </authorList>
    </citation>
    <scope>NUCLEOTIDE SEQUENCE [LARGE SCALE GENOMIC DNA]</scope>
    <source>
        <strain evidence="8 9">RF-GAM-744-WT-7</strain>
    </source>
</reference>
<dbReference type="Pfam" id="PF01782">
    <property type="entry name" value="RimM"/>
    <property type="match status" value="1"/>
</dbReference>
<comment type="subunit">
    <text evidence="5">Binds ribosomal protein uS19.</text>
</comment>
<evidence type="ECO:0000259" key="6">
    <source>
        <dbReference type="Pfam" id="PF01782"/>
    </source>
</evidence>
<evidence type="ECO:0000256" key="1">
    <source>
        <dbReference type="ARBA" id="ARBA00022490"/>
    </source>
</evidence>
<comment type="function">
    <text evidence="5">An accessory protein needed during the final step in the assembly of 30S ribosomal subunit, possibly for assembly of the head region. Essential for efficient processing of 16S rRNA. May be needed both before and after RbfA during the maturation of 16S rRNA. It has affinity for free ribosomal 30S subunits but not for 70S ribosomes.</text>
</comment>
<dbReference type="GO" id="GO:0043022">
    <property type="term" value="F:ribosome binding"/>
    <property type="evidence" value="ECO:0007669"/>
    <property type="project" value="InterPro"/>
</dbReference>
<organism evidence="8 9">
    <name type="scientific">Mobiluncus porci</name>
    <dbReference type="NCBI Taxonomy" id="2652278"/>
    <lineage>
        <taxon>Bacteria</taxon>
        <taxon>Bacillati</taxon>
        <taxon>Actinomycetota</taxon>
        <taxon>Actinomycetes</taxon>
        <taxon>Actinomycetales</taxon>
        <taxon>Actinomycetaceae</taxon>
        <taxon>Mobiluncus</taxon>
    </lineage>
</organism>
<dbReference type="Gene3D" id="2.30.30.240">
    <property type="entry name" value="PRC-barrel domain"/>
    <property type="match status" value="1"/>
</dbReference>
<dbReference type="InterPro" id="IPR056792">
    <property type="entry name" value="PRC_RimM"/>
</dbReference>
<dbReference type="EMBL" id="VUMY01000015">
    <property type="protein sequence ID" value="MST50247.1"/>
    <property type="molecule type" value="Genomic_DNA"/>
</dbReference>
<dbReference type="HAMAP" id="MF_00014">
    <property type="entry name" value="Ribosome_mat_RimM"/>
    <property type="match status" value="1"/>
</dbReference>
<dbReference type="PANTHER" id="PTHR33692">
    <property type="entry name" value="RIBOSOME MATURATION FACTOR RIMM"/>
    <property type="match status" value="1"/>
</dbReference>
<dbReference type="InterPro" id="IPR036976">
    <property type="entry name" value="RimM_N_sf"/>
</dbReference>
<dbReference type="InterPro" id="IPR011961">
    <property type="entry name" value="RimM"/>
</dbReference>
<proteinExistence type="inferred from homology"/>
<feature type="domain" description="Ribosome maturation factor RimM PRC barrel" evidence="7">
    <location>
        <begin position="134"/>
        <end position="201"/>
    </location>
</feature>
<dbReference type="AlphaFoldDB" id="A0A7K0K437"/>
<dbReference type="RefSeq" id="WP_338106894.1">
    <property type="nucleotide sequence ID" value="NZ_VUMY01000015.1"/>
</dbReference>
<accession>A0A7K0K437</accession>
<sequence length="205" mass="21700">MKLTVGVLGRASGVRGEIRVAMRTDEPERRFAPGAVLLTDRVEFPELTVSKARLSGKHFVVSFDEIPDRNTAEALSGAKLLVETDAAQTRSAAGGADADRVSELESAFVGGDTSGEDSPSGWEETEAEDGFYRHELVGLTAVALNGETLGEVSDLLLGAAQDLLEVTTPKGEKVLVPFVYEIVPEVDLEAGRVTMNPPGGLFPSS</sequence>
<evidence type="ECO:0000313" key="8">
    <source>
        <dbReference type="EMBL" id="MST50247.1"/>
    </source>
</evidence>